<evidence type="ECO:0000256" key="1">
    <source>
        <dbReference type="ARBA" id="ARBA00007435"/>
    </source>
</evidence>
<feature type="domain" description="GIY-YIG" evidence="2">
    <location>
        <begin position="6"/>
        <end position="82"/>
    </location>
</feature>
<name>A0ABV9NF43_9PROT</name>
<proteinExistence type="inferred from homology"/>
<dbReference type="CDD" id="cd10448">
    <property type="entry name" value="GIY-YIG_unchar_3"/>
    <property type="match status" value="1"/>
</dbReference>
<dbReference type="PROSITE" id="PS50164">
    <property type="entry name" value="GIY_YIG"/>
    <property type="match status" value="1"/>
</dbReference>
<organism evidence="3 4">
    <name type="scientific">Glycocaulis abyssi</name>
    <dbReference type="NCBI Taxonomy" id="1433403"/>
    <lineage>
        <taxon>Bacteria</taxon>
        <taxon>Pseudomonadati</taxon>
        <taxon>Pseudomonadota</taxon>
        <taxon>Alphaproteobacteria</taxon>
        <taxon>Maricaulales</taxon>
        <taxon>Maricaulaceae</taxon>
        <taxon>Glycocaulis</taxon>
    </lineage>
</organism>
<accession>A0ABV9NF43</accession>
<dbReference type="InterPro" id="IPR000305">
    <property type="entry name" value="GIY-YIG_endonuc"/>
</dbReference>
<dbReference type="Proteomes" id="UP001596024">
    <property type="component" value="Unassembled WGS sequence"/>
</dbReference>
<comment type="similarity">
    <text evidence="1">Belongs to the UPF0213 family.</text>
</comment>
<gene>
    <name evidence="3" type="ORF">ACFPB0_10140</name>
</gene>
<reference evidence="4" key="1">
    <citation type="journal article" date="2019" name="Int. J. Syst. Evol. Microbiol.">
        <title>The Global Catalogue of Microorganisms (GCM) 10K type strain sequencing project: providing services to taxonomists for standard genome sequencing and annotation.</title>
        <authorList>
            <consortium name="The Broad Institute Genomics Platform"/>
            <consortium name="The Broad Institute Genome Sequencing Center for Infectious Disease"/>
            <person name="Wu L."/>
            <person name="Ma J."/>
        </authorList>
    </citation>
    <scope>NUCLEOTIDE SEQUENCE [LARGE SCALE GENOMIC DNA]</scope>
    <source>
        <strain evidence="4">CCUG 62981</strain>
    </source>
</reference>
<dbReference type="PANTHER" id="PTHR34477:SF5">
    <property type="entry name" value="BSL5627 PROTEIN"/>
    <property type="match status" value="1"/>
</dbReference>
<evidence type="ECO:0000313" key="3">
    <source>
        <dbReference type="EMBL" id="MFC4725648.1"/>
    </source>
</evidence>
<dbReference type="PANTHER" id="PTHR34477">
    <property type="entry name" value="UPF0213 PROTEIN YHBQ"/>
    <property type="match status" value="1"/>
</dbReference>
<keyword evidence="4" id="KW-1185">Reference proteome</keyword>
<dbReference type="SMART" id="SM00465">
    <property type="entry name" value="GIYc"/>
    <property type="match status" value="1"/>
</dbReference>
<dbReference type="InterPro" id="IPR035901">
    <property type="entry name" value="GIY-YIG_endonuc_sf"/>
</dbReference>
<dbReference type="RefSeq" id="WP_371393247.1">
    <property type="nucleotide sequence ID" value="NZ_CP163421.1"/>
</dbReference>
<sequence>MRDRPFQPCVYLMTSDRNGTLYCGVTSDLVRRIWEHREGHGSRFAEKYGVLRLVWFEHHATMDAAILREKQIKKWNRAWKLRLIEETNPRWNDLFETLTY</sequence>
<dbReference type="EMBL" id="JBHSGQ010000004">
    <property type="protein sequence ID" value="MFC4725648.1"/>
    <property type="molecule type" value="Genomic_DNA"/>
</dbReference>
<protein>
    <submittedName>
        <fullName evidence="3">GIY-YIG nuclease family protein</fullName>
    </submittedName>
</protein>
<comment type="caution">
    <text evidence="3">The sequence shown here is derived from an EMBL/GenBank/DDBJ whole genome shotgun (WGS) entry which is preliminary data.</text>
</comment>
<dbReference type="InterPro" id="IPR050190">
    <property type="entry name" value="UPF0213_domain"/>
</dbReference>
<dbReference type="Pfam" id="PF01541">
    <property type="entry name" value="GIY-YIG"/>
    <property type="match status" value="1"/>
</dbReference>
<evidence type="ECO:0000313" key="4">
    <source>
        <dbReference type="Proteomes" id="UP001596024"/>
    </source>
</evidence>
<dbReference type="Gene3D" id="3.40.1440.10">
    <property type="entry name" value="GIY-YIG endonuclease"/>
    <property type="match status" value="1"/>
</dbReference>
<evidence type="ECO:0000259" key="2">
    <source>
        <dbReference type="PROSITE" id="PS50164"/>
    </source>
</evidence>
<dbReference type="SUPFAM" id="SSF82771">
    <property type="entry name" value="GIY-YIG endonuclease"/>
    <property type="match status" value="1"/>
</dbReference>